<feature type="transmembrane region" description="Helical" evidence="2">
    <location>
        <begin position="88"/>
        <end position="111"/>
    </location>
</feature>
<feature type="coiled-coil region" evidence="1">
    <location>
        <begin position="322"/>
        <end position="349"/>
    </location>
</feature>
<comment type="caution">
    <text evidence="3">The sequence shown here is derived from an EMBL/GenBank/DDBJ whole genome shotgun (WGS) entry which is preliminary data.</text>
</comment>
<proteinExistence type="predicted"/>
<feature type="transmembrane region" description="Helical" evidence="2">
    <location>
        <begin position="61"/>
        <end position="81"/>
    </location>
</feature>
<sequence>MKNYVTCHRCNFYVTKDDKQCPNCGTIKPWERGIKLYYKNINTIKSFAKQDVTDNPWLGPIWIFLSSLIWIIGGFIFGVFTGINNPSFFQVIIGIIIFFGYTVVGGIVSAYSPYCLHKIIIFLLSEIAHKVELKSDKRDSLSKNEKSIENRLQRIDTSLSEMTEIRIDMSQQISIKDLSKQISFIDKAIATRTIEKRKYIVKKWEIAMIRWQNSLQNLLVFENLSFNQYRTNIKSLRGKEKIGKEIIAIWEKQEDVANIHEGKRAITKMQRLLNILDSAINKLVINQAAKNIEGVSPARIFSNSNNEISLAEIDLIDVRNSLGEFSADFDKLEQEYDRLSSELDLMEGM</sequence>
<gene>
    <name evidence="3" type="ORF">H6G05_00580</name>
</gene>
<keyword evidence="2" id="KW-1133">Transmembrane helix</keyword>
<keyword evidence="4" id="KW-1185">Reference proteome</keyword>
<reference evidence="3 4" key="1">
    <citation type="journal article" date="2020" name="ISME J.">
        <title>Comparative genomics reveals insights into cyanobacterial evolution and habitat adaptation.</title>
        <authorList>
            <person name="Chen M.Y."/>
            <person name="Teng W.K."/>
            <person name="Zhao L."/>
            <person name="Hu C.X."/>
            <person name="Zhou Y.K."/>
            <person name="Han B.P."/>
            <person name="Song L.R."/>
            <person name="Shu W.S."/>
        </authorList>
    </citation>
    <scope>NUCLEOTIDE SEQUENCE [LARGE SCALE GENOMIC DNA]</scope>
    <source>
        <strain evidence="3 4">FACHB-1050</strain>
    </source>
</reference>
<evidence type="ECO:0000256" key="2">
    <source>
        <dbReference type="SAM" id="Phobius"/>
    </source>
</evidence>
<evidence type="ECO:0000313" key="3">
    <source>
        <dbReference type="EMBL" id="MBD2315341.1"/>
    </source>
</evidence>
<evidence type="ECO:0000313" key="4">
    <source>
        <dbReference type="Proteomes" id="UP000618445"/>
    </source>
</evidence>
<keyword evidence="2" id="KW-0472">Membrane</keyword>
<dbReference type="Proteomes" id="UP000618445">
    <property type="component" value="Unassembled WGS sequence"/>
</dbReference>
<keyword evidence="2" id="KW-0812">Transmembrane</keyword>
<name>A0ABR8C454_9CYAN</name>
<accession>A0ABR8C454</accession>
<dbReference type="EMBL" id="JACJQY010000001">
    <property type="protein sequence ID" value="MBD2315341.1"/>
    <property type="molecule type" value="Genomic_DNA"/>
</dbReference>
<evidence type="ECO:0000256" key="1">
    <source>
        <dbReference type="SAM" id="Coils"/>
    </source>
</evidence>
<dbReference type="RefSeq" id="WP_190575351.1">
    <property type="nucleotide sequence ID" value="NZ_CAWPQU010000001.1"/>
</dbReference>
<keyword evidence="1" id="KW-0175">Coiled coil</keyword>
<organism evidence="3 4">
    <name type="scientific">Phormidium tenue FACHB-1050</name>
    <dbReference type="NCBI Taxonomy" id="2692857"/>
    <lineage>
        <taxon>Bacteria</taxon>
        <taxon>Bacillati</taxon>
        <taxon>Cyanobacteriota</taxon>
        <taxon>Cyanophyceae</taxon>
        <taxon>Oscillatoriophycideae</taxon>
        <taxon>Oscillatoriales</taxon>
        <taxon>Oscillatoriaceae</taxon>
        <taxon>Phormidium</taxon>
    </lineage>
</organism>
<protein>
    <submittedName>
        <fullName evidence="3">Uncharacterized protein</fullName>
    </submittedName>
</protein>